<feature type="compositionally biased region" description="Polar residues" evidence="1">
    <location>
        <begin position="1"/>
        <end position="12"/>
    </location>
</feature>
<evidence type="ECO:0000313" key="3">
    <source>
        <dbReference type="EMBL" id="GEZ91517.1"/>
    </source>
</evidence>
<feature type="domain" description="Retrotransposon gag" evidence="2">
    <location>
        <begin position="116"/>
        <end position="184"/>
    </location>
</feature>
<dbReference type="AlphaFoldDB" id="A0A699IWG3"/>
<protein>
    <submittedName>
        <fullName evidence="3">Reverse transcriptase domain-containing protein</fullName>
    </submittedName>
</protein>
<dbReference type="InterPro" id="IPR005162">
    <property type="entry name" value="Retrotrans_gag_dom"/>
</dbReference>
<feature type="region of interest" description="Disordered" evidence="1">
    <location>
        <begin position="1"/>
        <end position="52"/>
    </location>
</feature>
<gene>
    <name evidence="3" type="ORF">Tci_563490</name>
</gene>
<name>A0A699IWG3_TANCI</name>
<keyword evidence="3" id="KW-0695">RNA-directed DNA polymerase</keyword>
<proteinExistence type="predicted"/>
<accession>A0A699IWG3</accession>
<dbReference type="EMBL" id="BKCJ010341462">
    <property type="protein sequence ID" value="GEZ91517.1"/>
    <property type="molecule type" value="Genomic_DNA"/>
</dbReference>
<keyword evidence="3" id="KW-0808">Transferase</keyword>
<sequence length="208" mass="23035">MFDSQDLFSSKEISPKDTETPIESPIPVPPSSSEGSSSPMPPKRTSTSATSAMTEATIRQLITEGVAATLEAQATTMANANNPNRNTGPREIHVVKRGNYKDFINCQPIYFNEAYNTTWSELKKLLTKKYCPRTEVKKIEDGFYSLIVTGNDLKTYDRRFQELAVLCPTMVPNTEKLMEAFIGGFPRTIEGNVTASKPQTLEEATNIA</sequence>
<dbReference type="GO" id="GO:0003964">
    <property type="term" value="F:RNA-directed DNA polymerase activity"/>
    <property type="evidence" value="ECO:0007669"/>
    <property type="project" value="UniProtKB-KW"/>
</dbReference>
<evidence type="ECO:0000259" key="2">
    <source>
        <dbReference type="Pfam" id="PF03732"/>
    </source>
</evidence>
<comment type="caution">
    <text evidence="3">The sequence shown here is derived from an EMBL/GenBank/DDBJ whole genome shotgun (WGS) entry which is preliminary data.</text>
</comment>
<evidence type="ECO:0000256" key="1">
    <source>
        <dbReference type="SAM" id="MobiDB-lite"/>
    </source>
</evidence>
<dbReference type="Pfam" id="PF03732">
    <property type="entry name" value="Retrotrans_gag"/>
    <property type="match status" value="1"/>
</dbReference>
<reference evidence="3" key="1">
    <citation type="journal article" date="2019" name="Sci. Rep.">
        <title>Draft genome of Tanacetum cinerariifolium, the natural source of mosquito coil.</title>
        <authorList>
            <person name="Yamashiro T."/>
            <person name="Shiraishi A."/>
            <person name="Satake H."/>
            <person name="Nakayama K."/>
        </authorList>
    </citation>
    <scope>NUCLEOTIDE SEQUENCE</scope>
</reference>
<keyword evidence="3" id="KW-0548">Nucleotidyltransferase</keyword>
<organism evidence="3">
    <name type="scientific">Tanacetum cinerariifolium</name>
    <name type="common">Dalmatian daisy</name>
    <name type="synonym">Chrysanthemum cinerariifolium</name>
    <dbReference type="NCBI Taxonomy" id="118510"/>
    <lineage>
        <taxon>Eukaryota</taxon>
        <taxon>Viridiplantae</taxon>
        <taxon>Streptophyta</taxon>
        <taxon>Embryophyta</taxon>
        <taxon>Tracheophyta</taxon>
        <taxon>Spermatophyta</taxon>
        <taxon>Magnoliopsida</taxon>
        <taxon>eudicotyledons</taxon>
        <taxon>Gunneridae</taxon>
        <taxon>Pentapetalae</taxon>
        <taxon>asterids</taxon>
        <taxon>campanulids</taxon>
        <taxon>Asterales</taxon>
        <taxon>Asteraceae</taxon>
        <taxon>Asteroideae</taxon>
        <taxon>Anthemideae</taxon>
        <taxon>Anthemidinae</taxon>
        <taxon>Tanacetum</taxon>
    </lineage>
</organism>